<gene>
    <name evidence="1" type="ORF">A6X21_10015</name>
</gene>
<organism evidence="1 2">
    <name type="scientific">Planctopirus hydrillae</name>
    <dbReference type="NCBI Taxonomy" id="1841610"/>
    <lineage>
        <taxon>Bacteria</taxon>
        <taxon>Pseudomonadati</taxon>
        <taxon>Planctomycetota</taxon>
        <taxon>Planctomycetia</taxon>
        <taxon>Planctomycetales</taxon>
        <taxon>Planctomycetaceae</taxon>
        <taxon>Planctopirus</taxon>
    </lineage>
</organism>
<name>A0A1C3E7A3_9PLAN</name>
<dbReference type="AlphaFoldDB" id="A0A1C3E7A3"/>
<comment type="caution">
    <text evidence="1">The sequence shown here is derived from an EMBL/GenBank/DDBJ whole genome shotgun (WGS) entry which is preliminary data.</text>
</comment>
<evidence type="ECO:0000313" key="1">
    <source>
        <dbReference type="EMBL" id="ODA29135.1"/>
    </source>
</evidence>
<proteinExistence type="predicted"/>
<accession>A0A1C3E7A3</accession>
<evidence type="ECO:0000313" key="2">
    <source>
        <dbReference type="Proteomes" id="UP000094828"/>
    </source>
</evidence>
<keyword evidence="2" id="KW-1185">Reference proteome</keyword>
<protein>
    <submittedName>
        <fullName evidence="1">Uncharacterized protein</fullName>
    </submittedName>
</protein>
<dbReference type="Proteomes" id="UP000094828">
    <property type="component" value="Unassembled WGS sequence"/>
</dbReference>
<sequence>MRKLIDKSKYLGVSKEPQLAEVGSVFRRLWLSSSERQTLDREPGLSQGATFDESRVIERQLRDSQKFMMSKCGEEFVSEVSELLDYYLWCLGQDIRTEGNLLLRAGGRKIPCPRPHPCSSRYEWNLGENLLVLWGFGVCFGNPHDGRVMLRRSGLAPLFLVDARRIDFGWSTEEMPPQRTATEGEWPALKTLLGRLFVALAELEKSILSQALPAHRETCFSKWDKRKFSTPLQPGPQWLRHDITLQSIE</sequence>
<reference evidence="1 2" key="1">
    <citation type="submission" date="2016-05" db="EMBL/GenBank/DDBJ databases">
        <title>Genomic and physiological characterization of Planctopirus sp. isolated from fresh water lake.</title>
        <authorList>
            <person name="Subhash Y."/>
            <person name="Ramana C."/>
        </authorList>
    </citation>
    <scope>NUCLEOTIDE SEQUENCE [LARGE SCALE GENOMIC DNA]</scope>
    <source>
        <strain evidence="1 2">JC280</strain>
    </source>
</reference>
<dbReference type="EMBL" id="LYDR01000144">
    <property type="protein sequence ID" value="ODA29135.1"/>
    <property type="molecule type" value="Genomic_DNA"/>
</dbReference>
<dbReference type="OrthoDB" id="121648at2"/>
<dbReference type="RefSeq" id="WP_068850452.1">
    <property type="nucleotide sequence ID" value="NZ_LYDR01000144.1"/>
</dbReference>
<dbReference type="STRING" id="1841610.A6X21_10015"/>